<comment type="similarity">
    <text evidence="1">Belongs to the flagella basal body rod proteins family.</text>
</comment>
<keyword evidence="5" id="KW-0966">Cell projection</keyword>
<dbReference type="InterPro" id="IPR019776">
    <property type="entry name" value="Flagellar_basal_body_rod_CS"/>
</dbReference>
<dbReference type="GO" id="GO:0071978">
    <property type="term" value="P:bacterial-type flagellum-dependent swarming motility"/>
    <property type="evidence" value="ECO:0007669"/>
    <property type="project" value="TreeGrafter"/>
</dbReference>
<dbReference type="InterPro" id="IPR001444">
    <property type="entry name" value="Flag_bb_rod_N"/>
</dbReference>
<accession>A0A494XB84</accession>
<evidence type="ECO:0000259" key="2">
    <source>
        <dbReference type="Pfam" id="PF00460"/>
    </source>
</evidence>
<dbReference type="InterPro" id="IPR053967">
    <property type="entry name" value="LlgE_F_G-like_D1"/>
</dbReference>
<dbReference type="AlphaFoldDB" id="A0A494XB84"/>
<name>A0A494XB84_9BACL</name>
<dbReference type="Pfam" id="PF06429">
    <property type="entry name" value="Flg_bbr_C"/>
    <property type="match status" value="1"/>
</dbReference>
<dbReference type="PANTHER" id="PTHR30435:SF19">
    <property type="entry name" value="FLAGELLAR BASAL-BODY ROD PROTEIN FLGG"/>
    <property type="match status" value="1"/>
</dbReference>
<sequence length="288" mass="30943">MLRGLYTAASGMVAQQRRHDTITNNIANLNTPGFKGSNAVNRSFPDMLISVMGGANPKEGSIGKLSTGVFAEENLMQLTQGDLQQTYRNQDLALVSDMLVDGVNFDESGKSIDANGQVTYKPQAFFSVLSTNGAEEYTRDGSFKTAADGTLLTADGLSVVGANGQPIVVNVSWDQVSVSGDGRLLDKSTGQPLAGNPQLRIMRVDNPYLLVRQGDGLFRYAGDPAGIRQIAAGDRVDVRQGYLERSNVDAAQSSVDLMAALRAYEANQKVIQTYDRSLEKAVNEIGRV</sequence>
<evidence type="ECO:0000256" key="1">
    <source>
        <dbReference type="ARBA" id="ARBA00009677"/>
    </source>
</evidence>
<dbReference type="InterPro" id="IPR037925">
    <property type="entry name" value="FlgE/F/G-like"/>
</dbReference>
<evidence type="ECO:0000313" key="6">
    <source>
        <dbReference type="Proteomes" id="UP000282076"/>
    </source>
</evidence>
<keyword evidence="6" id="KW-1185">Reference proteome</keyword>
<dbReference type="PANTHER" id="PTHR30435">
    <property type="entry name" value="FLAGELLAR PROTEIN"/>
    <property type="match status" value="1"/>
</dbReference>
<protein>
    <submittedName>
        <fullName evidence="5">Flagellar hook-basal body protein</fullName>
    </submittedName>
</protein>
<feature type="domain" description="Flagellar basal-body/hook protein C-terminal" evidence="3">
    <location>
        <begin position="239"/>
        <end position="283"/>
    </location>
</feature>
<feature type="domain" description="Flagellar basal body rod protein N-terminal" evidence="2">
    <location>
        <begin position="5"/>
        <end position="35"/>
    </location>
</feature>
<organism evidence="5 6">
    <name type="scientific">Cohnella endophytica</name>
    <dbReference type="NCBI Taxonomy" id="2419778"/>
    <lineage>
        <taxon>Bacteria</taxon>
        <taxon>Bacillati</taxon>
        <taxon>Bacillota</taxon>
        <taxon>Bacilli</taxon>
        <taxon>Bacillales</taxon>
        <taxon>Paenibacillaceae</taxon>
        <taxon>Cohnella</taxon>
    </lineage>
</organism>
<dbReference type="PROSITE" id="PS00588">
    <property type="entry name" value="FLAGELLA_BB_ROD"/>
    <property type="match status" value="1"/>
</dbReference>
<dbReference type="Pfam" id="PF22692">
    <property type="entry name" value="LlgE_F_G_D1"/>
    <property type="match status" value="1"/>
</dbReference>
<dbReference type="RefSeq" id="WP_120979479.1">
    <property type="nucleotide sequence ID" value="NZ_RBZM01000011.1"/>
</dbReference>
<dbReference type="Proteomes" id="UP000282076">
    <property type="component" value="Unassembled WGS sequence"/>
</dbReference>
<gene>
    <name evidence="5" type="ORF">D7Z26_23560</name>
</gene>
<dbReference type="OrthoDB" id="9800375at2"/>
<comment type="caution">
    <text evidence="5">The sequence shown here is derived from an EMBL/GenBank/DDBJ whole genome shotgun (WGS) entry which is preliminary data.</text>
</comment>
<evidence type="ECO:0000259" key="4">
    <source>
        <dbReference type="Pfam" id="PF22692"/>
    </source>
</evidence>
<evidence type="ECO:0000259" key="3">
    <source>
        <dbReference type="Pfam" id="PF06429"/>
    </source>
</evidence>
<dbReference type="GO" id="GO:0009288">
    <property type="term" value="C:bacterial-type flagellum"/>
    <property type="evidence" value="ECO:0007669"/>
    <property type="project" value="TreeGrafter"/>
</dbReference>
<dbReference type="EMBL" id="RBZM01000011">
    <property type="protein sequence ID" value="RKP47282.1"/>
    <property type="molecule type" value="Genomic_DNA"/>
</dbReference>
<keyword evidence="5" id="KW-0969">Cilium</keyword>
<reference evidence="5 6" key="1">
    <citation type="submission" date="2018-10" db="EMBL/GenBank/DDBJ databases">
        <title>Cohnella sp. M2MS4P-1, whole genome shotgun sequence.</title>
        <authorList>
            <person name="Tuo L."/>
        </authorList>
    </citation>
    <scope>NUCLEOTIDE SEQUENCE [LARGE SCALE GENOMIC DNA]</scope>
    <source>
        <strain evidence="5 6">M2MS4P-1</strain>
    </source>
</reference>
<dbReference type="InterPro" id="IPR010930">
    <property type="entry name" value="Flg_bb/hook_C_dom"/>
</dbReference>
<proteinExistence type="inferred from homology"/>
<evidence type="ECO:0000313" key="5">
    <source>
        <dbReference type="EMBL" id="RKP47282.1"/>
    </source>
</evidence>
<feature type="domain" description="Flagellar hook protein FlgE/F/G-like D1" evidence="4">
    <location>
        <begin position="124"/>
        <end position="183"/>
    </location>
</feature>
<keyword evidence="5" id="KW-0282">Flagellum</keyword>
<dbReference type="SUPFAM" id="SSF117143">
    <property type="entry name" value="Flagellar hook protein flgE"/>
    <property type="match status" value="1"/>
</dbReference>
<dbReference type="Pfam" id="PF00460">
    <property type="entry name" value="Flg_bb_rod"/>
    <property type="match status" value="1"/>
</dbReference>